<proteinExistence type="inferred from homology"/>
<evidence type="ECO:0000256" key="2">
    <source>
        <dbReference type="SAM" id="Phobius"/>
    </source>
</evidence>
<accession>A0A9X4AC20</accession>
<dbReference type="Proteomes" id="UP001141981">
    <property type="component" value="Unassembled WGS sequence"/>
</dbReference>
<keyword evidence="2" id="KW-0812">Transmembrane</keyword>
<comment type="similarity">
    <text evidence="1">Belongs to the UPF0177 family.</text>
</comment>
<protein>
    <recommendedName>
        <fullName evidence="3">CAAX prenyl protease 2/Lysostaphin resistance protein A-like domain-containing protein</fullName>
    </recommendedName>
</protein>
<dbReference type="InterPro" id="IPR003675">
    <property type="entry name" value="Rce1/LyrA-like_dom"/>
</dbReference>
<feature type="transmembrane region" description="Helical" evidence="2">
    <location>
        <begin position="358"/>
        <end position="378"/>
    </location>
</feature>
<evidence type="ECO:0000313" key="4">
    <source>
        <dbReference type="EMBL" id="MDB6259031.1"/>
    </source>
</evidence>
<gene>
    <name evidence="4" type="ORF">ODU72_10415</name>
</gene>
<keyword evidence="2" id="KW-0472">Membrane</keyword>
<comment type="caution">
    <text evidence="4">The sequence shown here is derived from an EMBL/GenBank/DDBJ whole genome shotgun (WGS) entry which is preliminary data.</text>
</comment>
<dbReference type="GO" id="GO:0004175">
    <property type="term" value="F:endopeptidase activity"/>
    <property type="evidence" value="ECO:0007669"/>
    <property type="project" value="UniProtKB-ARBA"/>
</dbReference>
<feature type="transmembrane region" description="Helical" evidence="2">
    <location>
        <begin position="246"/>
        <end position="265"/>
    </location>
</feature>
<evidence type="ECO:0000313" key="5">
    <source>
        <dbReference type="Proteomes" id="UP001141981"/>
    </source>
</evidence>
<dbReference type="EMBL" id="JAOTGY010000038">
    <property type="protein sequence ID" value="MDB6259031.1"/>
    <property type="molecule type" value="Genomic_DNA"/>
</dbReference>
<keyword evidence="2" id="KW-1133">Transmembrane helix</keyword>
<feature type="transmembrane region" description="Helical" evidence="2">
    <location>
        <begin position="301"/>
        <end position="321"/>
    </location>
</feature>
<dbReference type="AlphaFoldDB" id="A0A9X4AC20"/>
<feature type="transmembrane region" description="Helical" evidence="2">
    <location>
        <begin position="87"/>
        <end position="106"/>
    </location>
</feature>
<feature type="transmembrane region" description="Helical" evidence="2">
    <location>
        <begin position="118"/>
        <end position="140"/>
    </location>
</feature>
<dbReference type="RefSeq" id="WP_271875749.1">
    <property type="nucleotide sequence ID" value="NZ_JAOTGY010000038.1"/>
</dbReference>
<name>A0A9X4AC20_LACAM</name>
<evidence type="ECO:0000259" key="3">
    <source>
        <dbReference type="Pfam" id="PF02517"/>
    </source>
</evidence>
<reference evidence="4" key="2">
    <citation type="submission" date="2022-10" db="EMBL/GenBank/DDBJ databases">
        <authorList>
            <person name="Kostovova I."/>
            <person name="Moravkova M."/>
            <person name="Pechar R."/>
        </authorList>
    </citation>
    <scope>NUCLEOTIDE SEQUENCE</scope>
    <source>
        <strain evidence="4">M490A</strain>
    </source>
</reference>
<feature type="transmembrane region" description="Helical" evidence="2">
    <location>
        <begin position="272"/>
        <end position="289"/>
    </location>
</feature>
<dbReference type="GO" id="GO:0080120">
    <property type="term" value="P:CAAX-box protein maturation"/>
    <property type="evidence" value="ECO:0007669"/>
    <property type="project" value="UniProtKB-ARBA"/>
</dbReference>
<feature type="transmembrane region" description="Helical" evidence="2">
    <location>
        <begin position="30"/>
        <end position="47"/>
    </location>
</feature>
<organism evidence="4 5">
    <name type="scientific">Lactobacillus amylovorus</name>
    <dbReference type="NCBI Taxonomy" id="1604"/>
    <lineage>
        <taxon>Bacteria</taxon>
        <taxon>Bacillati</taxon>
        <taxon>Bacillota</taxon>
        <taxon>Bacilli</taxon>
        <taxon>Lactobacillales</taxon>
        <taxon>Lactobacillaceae</taxon>
        <taxon>Lactobacillus</taxon>
    </lineage>
</organism>
<feature type="transmembrane region" description="Helical" evidence="2">
    <location>
        <begin position="333"/>
        <end position="352"/>
    </location>
</feature>
<feature type="transmembrane region" description="Helical" evidence="2">
    <location>
        <begin position="152"/>
        <end position="174"/>
    </location>
</feature>
<feature type="transmembrane region" description="Helical" evidence="2">
    <location>
        <begin position="7"/>
        <end position="24"/>
    </location>
</feature>
<reference evidence="4" key="1">
    <citation type="journal article" date="2022" name="Microorganisms">
        <title>Antibiotic Susceptibility, Resistance Gene Determinants and Corresponding Genomic Regions in Lactobacillus amylovorus Isolates Derived from Wild Boars and Domestic Pigs.</title>
        <authorList>
            <person name="Moravkova M."/>
            <person name="Kostovova I."/>
            <person name="Kavanova K."/>
            <person name="Pechar R."/>
            <person name="Stanek S."/>
            <person name="Brychta A."/>
            <person name="Zeman M."/>
            <person name="Kubasova T."/>
        </authorList>
    </citation>
    <scope>NUCLEOTIDE SEQUENCE</scope>
    <source>
        <strain evidence="4">M490A</strain>
    </source>
</reference>
<evidence type="ECO:0000256" key="1">
    <source>
        <dbReference type="ARBA" id="ARBA00009067"/>
    </source>
</evidence>
<dbReference type="Pfam" id="PF02517">
    <property type="entry name" value="Rce1-like"/>
    <property type="match status" value="1"/>
</dbReference>
<sequence length="400" mass="45794">MKKSMRKILEWQILFVILVLLALFGVQRNWVDILNAVFLFLSFVFVYKDMKILSHVFNVLLLPYIFLHSYCRALSLLLGLFVDFRMVLYILYFAGMLVLLIPTIIYDYGSIKKNVLQLAATIWLIISLFLVSFSLVSVNGNQFIVGLSQSNLLLALIFLEYGFLVTTSWGYRFYFNLKVKEVTLKYYLLLLILIGITLWLSLFNTFILSASYWSQAFFNWDFSLINSNESALTKNIWHLRFSALDAGIMEESARYIFLLLLLVMFSKKKGRILYSIICSSAIFSTLHILSFSTTGATVNSVIFKILHAFGFGCLLGIILLFSGKLWLTIGLHIFADYLNYSLISLGYGGSIMDDKISVILFLCIITIIPVVMVVLVLWNKSAKAIINKNINKILNFNHTK</sequence>
<feature type="transmembrane region" description="Helical" evidence="2">
    <location>
        <begin position="186"/>
        <end position="213"/>
    </location>
</feature>
<feature type="transmembrane region" description="Helical" evidence="2">
    <location>
        <begin position="59"/>
        <end position="81"/>
    </location>
</feature>
<feature type="domain" description="CAAX prenyl protease 2/Lysostaphin resistance protein A-like" evidence="3">
    <location>
        <begin position="236"/>
        <end position="337"/>
    </location>
</feature>